<accession>A0A9J6CAF6</accession>
<evidence type="ECO:0000313" key="4">
    <source>
        <dbReference type="EMBL" id="KAG5679108.1"/>
    </source>
</evidence>
<dbReference type="EMBL" id="JADBJN010000002">
    <property type="protein sequence ID" value="KAG5679108.1"/>
    <property type="molecule type" value="Genomic_DNA"/>
</dbReference>
<keyword evidence="1" id="KW-0433">Leucine-rich repeat</keyword>
<dbReference type="InterPro" id="IPR001611">
    <property type="entry name" value="Leu-rich_rpt"/>
</dbReference>
<protein>
    <submittedName>
        <fullName evidence="4">Uncharacterized protein</fullName>
    </submittedName>
</protein>
<organism evidence="4 5">
    <name type="scientific">Polypedilum vanderplanki</name>
    <name type="common">Sleeping chironomid midge</name>
    <dbReference type="NCBI Taxonomy" id="319348"/>
    <lineage>
        <taxon>Eukaryota</taxon>
        <taxon>Metazoa</taxon>
        <taxon>Ecdysozoa</taxon>
        <taxon>Arthropoda</taxon>
        <taxon>Hexapoda</taxon>
        <taxon>Insecta</taxon>
        <taxon>Pterygota</taxon>
        <taxon>Neoptera</taxon>
        <taxon>Endopterygota</taxon>
        <taxon>Diptera</taxon>
        <taxon>Nematocera</taxon>
        <taxon>Chironomoidea</taxon>
        <taxon>Chironomidae</taxon>
        <taxon>Chironominae</taxon>
        <taxon>Polypedilum</taxon>
        <taxon>Polypedilum</taxon>
    </lineage>
</organism>
<dbReference type="PANTHER" id="PTHR24366">
    <property type="entry name" value="IG(IMMUNOGLOBULIN) AND LRR(LEUCINE RICH REPEAT) DOMAINS"/>
    <property type="match status" value="1"/>
</dbReference>
<keyword evidence="2" id="KW-0677">Repeat</keyword>
<dbReference type="PROSITE" id="PS51450">
    <property type="entry name" value="LRR"/>
    <property type="match status" value="1"/>
</dbReference>
<dbReference type="Proteomes" id="UP001107558">
    <property type="component" value="Chromosome 2"/>
</dbReference>
<evidence type="ECO:0000256" key="3">
    <source>
        <dbReference type="SAM" id="SignalP"/>
    </source>
</evidence>
<sequence length="202" mass="23760">MKLSFFCYLTILKFSLADSVTIKCRYYLDYNNFYACNVMNAEVFTGDRVSIEKAEGQHLEGKTNDDVESFWIFDASNLKFFPSNINNIFKNLINIRIMFTNIAEITSENLKVFPELKFLHFFRNQIEVIKEDTFKFNPKLEEIYMDNNKISHIDPKSFSELKSLEVLDLSGNVCSLRWAENRDQVLEMVKKIEEGFCLSKKF</sequence>
<dbReference type="PANTHER" id="PTHR24366:SF96">
    <property type="entry name" value="LEUCINE RICH REPEAT CONTAINING 53"/>
    <property type="match status" value="1"/>
</dbReference>
<reference evidence="4" key="1">
    <citation type="submission" date="2021-03" db="EMBL/GenBank/DDBJ databases">
        <title>Chromosome level genome of the anhydrobiotic midge Polypedilum vanderplanki.</title>
        <authorList>
            <person name="Yoshida Y."/>
            <person name="Kikawada T."/>
            <person name="Gusev O."/>
        </authorList>
    </citation>
    <scope>NUCLEOTIDE SEQUENCE</scope>
    <source>
        <strain evidence="4">NIAS01</strain>
        <tissue evidence="4">Whole body or cell culture</tissue>
    </source>
</reference>
<name>A0A9J6CAF6_POLVA</name>
<dbReference type="AlphaFoldDB" id="A0A9J6CAF6"/>
<evidence type="ECO:0000256" key="2">
    <source>
        <dbReference type="ARBA" id="ARBA00022737"/>
    </source>
</evidence>
<dbReference type="SUPFAM" id="SSF52058">
    <property type="entry name" value="L domain-like"/>
    <property type="match status" value="1"/>
</dbReference>
<evidence type="ECO:0000256" key="1">
    <source>
        <dbReference type="ARBA" id="ARBA00022614"/>
    </source>
</evidence>
<comment type="caution">
    <text evidence="4">The sequence shown here is derived from an EMBL/GenBank/DDBJ whole genome shotgun (WGS) entry which is preliminary data.</text>
</comment>
<dbReference type="Pfam" id="PF13855">
    <property type="entry name" value="LRR_8"/>
    <property type="match status" value="1"/>
</dbReference>
<proteinExistence type="predicted"/>
<keyword evidence="3" id="KW-0732">Signal</keyword>
<evidence type="ECO:0000313" key="5">
    <source>
        <dbReference type="Proteomes" id="UP001107558"/>
    </source>
</evidence>
<dbReference type="InterPro" id="IPR032675">
    <property type="entry name" value="LRR_dom_sf"/>
</dbReference>
<dbReference type="Gene3D" id="3.80.10.10">
    <property type="entry name" value="Ribonuclease Inhibitor"/>
    <property type="match status" value="1"/>
</dbReference>
<feature type="signal peptide" evidence="3">
    <location>
        <begin position="1"/>
        <end position="17"/>
    </location>
</feature>
<feature type="chain" id="PRO_5039899660" evidence="3">
    <location>
        <begin position="18"/>
        <end position="202"/>
    </location>
</feature>
<keyword evidence="5" id="KW-1185">Reference proteome</keyword>
<gene>
    <name evidence="4" type="ORF">PVAND_008700</name>
</gene>
<dbReference type="OrthoDB" id="7783855at2759"/>